<evidence type="ECO:0000313" key="3">
    <source>
        <dbReference type="Proteomes" id="UP000233469"/>
    </source>
</evidence>
<protein>
    <submittedName>
        <fullName evidence="2">Uncharacterized protein</fullName>
    </submittedName>
</protein>
<comment type="caution">
    <text evidence="2">The sequence shown here is derived from an EMBL/GenBank/DDBJ whole genome shotgun (WGS) entry which is preliminary data.</text>
</comment>
<proteinExistence type="predicted"/>
<reference evidence="2 3" key="1">
    <citation type="submission" date="2016-04" db="EMBL/GenBank/DDBJ databases">
        <title>Genome analyses suggest a sexual origin of heterokaryosis in a supposedly ancient asexual fungus.</title>
        <authorList>
            <person name="Ropars J."/>
            <person name="Sedzielewska K."/>
            <person name="Noel J."/>
            <person name="Charron P."/>
            <person name="Farinelli L."/>
            <person name="Marton T."/>
            <person name="Kruger M."/>
            <person name="Pelin A."/>
            <person name="Brachmann A."/>
            <person name="Corradi N."/>
        </authorList>
    </citation>
    <scope>NUCLEOTIDE SEQUENCE [LARGE SCALE GENOMIC DNA]</scope>
    <source>
        <strain evidence="2 3">C2</strain>
    </source>
</reference>
<gene>
    <name evidence="2" type="ORF">RhiirC2_293581</name>
</gene>
<reference evidence="2 3" key="2">
    <citation type="submission" date="2017-10" db="EMBL/GenBank/DDBJ databases">
        <title>Extensive intraspecific genome diversity in a model arbuscular mycorrhizal fungus.</title>
        <authorList>
            <person name="Chen E.C.H."/>
            <person name="Morin E."/>
            <person name="Baudet D."/>
            <person name="Noel J."/>
            <person name="Ndikumana S."/>
            <person name="Charron P."/>
            <person name="St-Onge C."/>
            <person name="Giorgi J."/>
            <person name="Grigoriev I.V."/>
            <person name="Roux C."/>
            <person name="Martin F.M."/>
            <person name="Corradi N."/>
        </authorList>
    </citation>
    <scope>NUCLEOTIDE SEQUENCE [LARGE SCALE GENOMIC DNA]</scope>
    <source>
        <strain evidence="2 3">C2</strain>
    </source>
</reference>
<feature type="transmembrane region" description="Helical" evidence="1">
    <location>
        <begin position="42"/>
        <end position="64"/>
    </location>
</feature>
<organism evidence="2 3">
    <name type="scientific">Rhizophagus irregularis</name>
    <dbReference type="NCBI Taxonomy" id="588596"/>
    <lineage>
        <taxon>Eukaryota</taxon>
        <taxon>Fungi</taxon>
        <taxon>Fungi incertae sedis</taxon>
        <taxon>Mucoromycota</taxon>
        <taxon>Glomeromycotina</taxon>
        <taxon>Glomeromycetes</taxon>
        <taxon>Glomerales</taxon>
        <taxon>Glomeraceae</taxon>
        <taxon>Rhizophagus</taxon>
    </lineage>
</organism>
<name>A0A2N1MD08_9GLOM</name>
<keyword evidence="1" id="KW-0812">Transmembrane</keyword>
<dbReference type="EMBL" id="LLXL01003027">
    <property type="protein sequence ID" value="PKK59483.1"/>
    <property type="molecule type" value="Genomic_DNA"/>
</dbReference>
<keyword evidence="1" id="KW-0472">Membrane</keyword>
<dbReference type="AlphaFoldDB" id="A0A2N1MD08"/>
<dbReference type="Proteomes" id="UP000233469">
    <property type="component" value="Unassembled WGS sequence"/>
</dbReference>
<accession>A0A2N1MD08</accession>
<keyword evidence="1" id="KW-1133">Transmembrane helix</keyword>
<evidence type="ECO:0000256" key="1">
    <source>
        <dbReference type="SAM" id="Phobius"/>
    </source>
</evidence>
<evidence type="ECO:0000313" key="2">
    <source>
        <dbReference type="EMBL" id="PKK59483.1"/>
    </source>
</evidence>
<sequence length="65" mass="7746">MVASQFKSLFSHIDLFVRKKDFTPKSYPDYCKAMRLCNYLNFALFTFNKIGTSFISTFYFFIIMT</sequence>